<dbReference type="InterPro" id="IPR003343">
    <property type="entry name" value="Big_2"/>
</dbReference>
<dbReference type="SMART" id="SM00635">
    <property type="entry name" value="BID_2"/>
    <property type="match status" value="1"/>
</dbReference>
<keyword evidence="3" id="KW-1185">Reference proteome</keyword>
<reference evidence="2 3" key="1">
    <citation type="submission" date="2015-11" db="EMBL/GenBank/DDBJ databases">
        <title>Butyribacter intestini gen. nov., sp. nov., a butyric acid-producing bacterium of the family Lachnospiraceae isolated from the human faeces.</title>
        <authorList>
            <person name="Zou Y."/>
            <person name="Xue W."/>
            <person name="Luo G."/>
            <person name="Lv M."/>
        </authorList>
    </citation>
    <scope>NUCLEOTIDE SEQUENCE [LARGE SCALE GENOMIC DNA]</scope>
    <source>
        <strain evidence="2 3">ACET-33324</strain>
    </source>
</reference>
<gene>
    <name evidence="2" type="ORF">ASU35_15185</name>
</gene>
<dbReference type="Pfam" id="PF02368">
    <property type="entry name" value="Big_2"/>
    <property type="match status" value="1"/>
</dbReference>
<dbReference type="Proteomes" id="UP000054874">
    <property type="component" value="Unassembled WGS sequence"/>
</dbReference>
<dbReference type="EMBL" id="LNAM01000201">
    <property type="protein sequence ID" value="KSV57751.1"/>
    <property type="molecule type" value="Genomic_DNA"/>
</dbReference>
<dbReference type="InterPro" id="IPR008964">
    <property type="entry name" value="Invasin/intimin_cell_adhesion"/>
</dbReference>
<accession>A0A0V8QB35</accession>
<dbReference type="RefSeq" id="WP_058353996.1">
    <property type="nucleotide sequence ID" value="NZ_CABMMD010000201.1"/>
</dbReference>
<evidence type="ECO:0000313" key="3">
    <source>
        <dbReference type="Proteomes" id="UP000054874"/>
    </source>
</evidence>
<evidence type="ECO:0000259" key="1">
    <source>
        <dbReference type="SMART" id="SM00635"/>
    </source>
</evidence>
<protein>
    <recommendedName>
        <fullName evidence="1">BIG2 domain-containing protein</fullName>
    </recommendedName>
</protein>
<proteinExistence type="predicted"/>
<comment type="caution">
    <text evidence="2">The sequence shown here is derived from an EMBL/GenBank/DDBJ whole genome shotgun (WGS) entry which is preliminary data.</text>
</comment>
<dbReference type="AlphaFoldDB" id="A0A0V8QB35"/>
<dbReference type="Gene3D" id="2.60.40.1080">
    <property type="match status" value="1"/>
</dbReference>
<evidence type="ECO:0000313" key="2">
    <source>
        <dbReference type="EMBL" id="KSV57751.1"/>
    </source>
</evidence>
<dbReference type="STRING" id="290052.ASU35_15185"/>
<feature type="domain" description="BIG2" evidence="1">
    <location>
        <begin position="139"/>
        <end position="212"/>
    </location>
</feature>
<name>A0A0V8QB35_9FIRM</name>
<organism evidence="2 3">
    <name type="scientific">Acetivibrio ethanolgignens</name>
    <dbReference type="NCBI Taxonomy" id="290052"/>
    <lineage>
        <taxon>Bacteria</taxon>
        <taxon>Bacillati</taxon>
        <taxon>Bacillota</taxon>
        <taxon>Clostridia</taxon>
        <taxon>Eubacteriales</taxon>
        <taxon>Oscillospiraceae</taxon>
        <taxon>Acetivibrio</taxon>
    </lineage>
</organism>
<sequence>MKKRVWSLIVCSMIVCGILFGYFPDRVFAEEKGIVITNITSNSASLDWSVWAADHDFLSYYFYALTEKELGGADPNKAESYYDYMATYHTQEDCRGLEPNTKVYVCVIGNYFDWSEMVDVSNGREEKAIFAQFTTKGSEESNVKLNKKAASLIVGEKTTVKLDGVALSKQSFKSSNKKVAKVSGSGVVTAVKKGTCKLTVTDKNTNKRYICKITVKDKKSSKDFLSKKGLKVTPNGSVTVKLAVGAGKNLTDKVESVTVNTNIKTIKKKNGYVTDCFKVTLPLKGTDKTYNISAFDRYTGTSFESVAANLDNGSVHQRGVIVDVNGNKYGCSISADVKHGKVKDVIILEVTHPAEYDGVVFMFGQQTKTQMTAYNNIDFNSTFTVADYADVFIDGQTFFTVSGK</sequence>
<dbReference type="SUPFAM" id="SSF49373">
    <property type="entry name" value="Invasin/intimin cell-adhesion fragments"/>
    <property type="match status" value="1"/>
</dbReference>